<keyword evidence="3" id="KW-1185">Reference proteome</keyword>
<accession>A0AA86W5J5</accession>
<evidence type="ECO:0000256" key="1">
    <source>
        <dbReference type="SAM" id="MobiDB-lite"/>
    </source>
</evidence>
<evidence type="ECO:0000313" key="2">
    <source>
        <dbReference type="EMBL" id="CAJ1978336.1"/>
    </source>
</evidence>
<protein>
    <submittedName>
        <fullName evidence="2">Uncharacterized protein</fullName>
    </submittedName>
</protein>
<feature type="compositionally biased region" description="Pro residues" evidence="1">
    <location>
        <begin position="26"/>
        <end position="36"/>
    </location>
</feature>
<dbReference type="AlphaFoldDB" id="A0AA86W5J5"/>
<reference evidence="2" key="1">
    <citation type="submission" date="2023-10" db="EMBL/GenBank/DDBJ databases">
        <authorList>
            <person name="Domelevo Entfellner J.-B."/>
        </authorList>
    </citation>
    <scope>NUCLEOTIDE SEQUENCE</scope>
</reference>
<dbReference type="Proteomes" id="UP001189624">
    <property type="component" value="Chromosome 11"/>
</dbReference>
<organism evidence="2 3">
    <name type="scientific">Sphenostylis stenocarpa</name>
    <dbReference type="NCBI Taxonomy" id="92480"/>
    <lineage>
        <taxon>Eukaryota</taxon>
        <taxon>Viridiplantae</taxon>
        <taxon>Streptophyta</taxon>
        <taxon>Embryophyta</taxon>
        <taxon>Tracheophyta</taxon>
        <taxon>Spermatophyta</taxon>
        <taxon>Magnoliopsida</taxon>
        <taxon>eudicotyledons</taxon>
        <taxon>Gunneridae</taxon>
        <taxon>Pentapetalae</taxon>
        <taxon>rosids</taxon>
        <taxon>fabids</taxon>
        <taxon>Fabales</taxon>
        <taxon>Fabaceae</taxon>
        <taxon>Papilionoideae</taxon>
        <taxon>50 kb inversion clade</taxon>
        <taxon>NPAAA clade</taxon>
        <taxon>indigoferoid/millettioid clade</taxon>
        <taxon>Phaseoleae</taxon>
        <taxon>Sphenostylis</taxon>
    </lineage>
</organism>
<evidence type="ECO:0000313" key="3">
    <source>
        <dbReference type="Proteomes" id="UP001189624"/>
    </source>
</evidence>
<dbReference type="Gramene" id="rna-AYBTSS11_LOCUS30529">
    <property type="protein sequence ID" value="CAJ1978336.1"/>
    <property type="gene ID" value="gene-AYBTSS11_LOCUS30529"/>
</dbReference>
<proteinExistence type="predicted"/>
<sequence>MSSGPSVGGIKQLRKTEPIVPSLLVPTPPSQSPSPPIAAITTLTSPHSNLAFWNHLHMPPLLLRPLPRFQDRFSLFTKTLAVLPTSRPPRLSAAHPPWSFLPQPSQLAREGLYGNDFIGG</sequence>
<gene>
    <name evidence="2" type="ORF">AYBTSS11_LOCUS30529</name>
</gene>
<dbReference type="EMBL" id="OY731408">
    <property type="protein sequence ID" value="CAJ1978336.1"/>
    <property type="molecule type" value="Genomic_DNA"/>
</dbReference>
<feature type="region of interest" description="Disordered" evidence="1">
    <location>
        <begin position="1"/>
        <end position="37"/>
    </location>
</feature>
<name>A0AA86W5J5_9FABA</name>